<feature type="active site" description="Tele-AMP-histidine intermediate" evidence="1">
    <location>
        <position position="98"/>
    </location>
</feature>
<dbReference type="Gene3D" id="3.30.428.10">
    <property type="entry name" value="HIT-like"/>
    <property type="match status" value="1"/>
</dbReference>
<dbReference type="PRINTS" id="PR00332">
    <property type="entry name" value="HISTRIAD"/>
</dbReference>
<evidence type="ECO:0000313" key="5">
    <source>
        <dbReference type="EMBL" id="OAI01611.1"/>
    </source>
</evidence>
<dbReference type="EMBL" id="LUUG01000088">
    <property type="protein sequence ID" value="OAI01611.1"/>
    <property type="molecule type" value="Genomic_DNA"/>
</dbReference>
<dbReference type="InterPro" id="IPR036265">
    <property type="entry name" value="HIT-like_sf"/>
</dbReference>
<evidence type="ECO:0000259" key="4">
    <source>
        <dbReference type="PROSITE" id="PS51084"/>
    </source>
</evidence>
<protein>
    <submittedName>
        <fullName evidence="5">Histidine triad nucleotide-binding protein</fullName>
    </submittedName>
</protein>
<feature type="short sequence motif" description="Histidine triad motif" evidence="2 3">
    <location>
        <begin position="96"/>
        <end position="100"/>
    </location>
</feature>
<accession>A0A177M7L4</accession>
<dbReference type="PROSITE" id="PS51084">
    <property type="entry name" value="HIT_2"/>
    <property type="match status" value="1"/>
</dbReference>
<dbReference type="GO" id="GO:0003824">
    <property type="term" value="F:catalytic activity"/>
    <property type="evidence" value="ECO:0007669"/>
    <property type="project" value="InterPro"/>
</dbReference>
<dbReference type="Proteomes" id="UP000078090">
    <property type="component" value="Unassembled WGS sequence"/>
</dbReference>
<reference evidence="5 6" key="1">
    <citation type="submission" date="2016-03" db="EMBL/GenBank/DDBJ databases">
        <authorList>
            <person name="Ploux O."/>
        </authorList>
    </citation>
    <scope>NUCLEOTIDE SEQUENCE [LARGE SCALE GENOMIC DNA]</scope>
    <source>
        <strain evidence="5 6">R-45363</strain>
    </source>
</reference>
<dbReference type="InterPro" id="IPR001310">
    <property type="entry name" value="Histidine_triad_HIT"/>
</dbReference>
<evidence type="ECO:0000256" key="3">
    <source>
        <dbReference type="PROSITE-ProRule" id="PRU00464"/>
    </source>
</evidence>
<comment type="caution">
    <text evidence="5">The sequence shown here is derived from an EMBL/GenBank/DDBJ whole genome shotgun (WGS) entry which is preliminary data.</text>
</comment>
<evidence type="ECO:0000313" key="6">
    <source>
        <dbReference type="Proteomes" id="UP000078090"/>
    </source>
</evidence>
<dbReference type="AlphaFoldDB" id="A0A177M7L4"/>
<dbReference type="OrthoDB" id="9784774at2"/>
<dbReference type="PANTHER" id="PTHR23089">
    <property type="entry name" value="HISTIDINE TRIAD HIT PROTEIN"/>
    <property type="match status" value="1"/>
</dbReference>
<gene>
    <name evidence="5" type="ORF">A1332_17175</name>
</gene>
<proteinExistence type="predicted"/>
<dbReference type="PROSITE" id="PS00892">
    <property type="entry name" value="HIT_1"/>
    <property type="match status" value="1"/>
</dbReference>
<dbReference type="InterPro" id="IPR011146">
    <property type="entry name" value="HIT-like"/>
</dbReference>
<feature type="domain" description="HIT" evidence="4">
    <location>
        <begin position="5"/>
        <end position="112"/>
    </location>
</feature>
<organism evidence="5 6">
    <name type="scientific">Methylomonas methanica</name>
    <dbReference type="NCBI Taxonomy" id="421"/>
    <lineage>
        <taxon>Bacteria</taxon>
        <taxon>Pseudomonadati</taxon>
        <taxon>Pseudomonadota</taxon>
        <taxon>Gammaproteobacteria</taxon>
        <taxon>Methylococcales</taxon>
        <taxon>Methylococcaceae</taxon>
        <taxon>Methylomonas</taxon>
    </lineage>
</organism>
<dbReference type="RefSeq" id="WP_064009430.1">
    <property type="nucleotide sequence ID" value="NZ_LUUG01000088.1"/>
</dbReference>
<dbReference type="InterPro" id="IPR019808">
    <property type="entry name" value="Histidine_triad_CS"/>
</dbReference>
<evidence type="ECO:0000256" key="1">
    <source>
        <dbReference type="PIRSR" id="PIRSR601310-1"/>
    </source>
</evidence>
<sequence>MSDCLFCKMASGEIKPDVVYEDEQLLAFRDIHPQAPMHVLIIPKRHVANLNDLDDALLGGLMLQTAAKIAGQFGYADSGYRTVFNCNGDGGQTVHHLHLHLLAGRQMHWPPG</sequence>
<dbReference type="CDD" id="cd01276">
    <property type="entry name" value="PKCI_related"/>
    <property type="match status" value="1"/>
</dbReference>
<name>A0A177M7L4_METMH</name>
<dbReference type="SUPFAM" id="SSF54197">
    <property type="entry name" value="HIT-like"/>
    <property type="match status" value="1"/>
</dbReference>
<dbReference type="Pfam" id="PF01230">
    <property type="entry name" value="HIT"/>
    <property type="match status" value="1"/>
</dbReference>
<evidence type="ECO:0000256" key="2">
    <source>
        <dbReference type="PIRSR" id="PIRSR601310-3"/>
    </source>
</evidence>